<reference evidence="7 8" key="1">
    <citation type="submission" date="2023-12" db="EMBL/GenBank/DDBJ databases">
        <title>A high-quality genome assembly for Dillenia turbinata (Dilleniales).</title>
        <authorList>
            <person name="Chanderbali A."/>
        </authorList>
    </citation>
    <scope>NUCLEOTIDE SEQUENCE [LARGE SCALE GENOMIC DNA]</scope>
    <source>
        <strain evidence="7">LSX21</strain>
        <tissue evidence="7">Leaf</tissue>
    </source>
</reference>
<evidence type="ECO:0000256" key="2">
    <source>
        <dbReference type="ARBA" id="ARBA00023015"/>
    </source>
</evidence>
<dbReference type="InterPro" id="IPR045279">
    <property type="entry name" value="ARR-like"/>
</dbReference>
<evidence type="ECO:0000313" key="7">
    <source>
        <dbReference type="EMBL" id="KAK6925360.1"/>
    </source>
</evidence>
<feature type="modified residue" description="4-aspartylphosphate" evidence="4">
    <location>
        <position position="74"/>
    </location>
</feature>
<evidence type="ECO:0000256" key="5">
    <source>
        <dbReference type="SAM" id="MobiDB-lite"/>
    </source>
</evidence>
<dbReference type="PANTHER" id="PTHR43874:SF87">
    <property type="entry name" value="HTH MYB-TYPE DOMAIN-CONTAINING PROTEIN"/>
    <property type="match status" value="1"/>
</dbReference>
<feature type="region of interest" description="Disordered" evidence="5">
    <location>
        <begin position="399"/>
        <end position="495"/>
    </location>
</feature>
<feature type="compositionally biased region" description="Polar residues" evidence="5">
    <location>
        <begin position="429"/>
        <end position="440"/>
    </location>
</feature>
<keyword evidence="3" id="KW-0804">Transcription</keyword>
<keyword evidence="4" id="KW-0597">Phosphoprotein</keyword>
<gene>
    <name evidence="7" type="ORF">RJ641_009686</name>
</gene>
<dbReference type="InterPro" id="IPR011006">
    <property type="entry name" value="CheY-like_superfamily"/>
</dbReference>
<proteinExistence type="predicted"/>
<dbReference type="GO" id="GO:0009736">
    <property type="term" value="P:cytokinin-activated signaling pathway"/>
    <property type="evidence" value="ECO:0007669"/>
    <property type="project" value="InterPro"/>
</dbReference>
<organism evidence="7 8">
    <name type="scientific">Dillenia turbinata</name>
    <dbReference type="NCBI Taxonomy" id="194707"/>
    <lineage>
        <taxon>Eukaryota</taxon>
        <taxon>Viridiplantae</taxon>
        <taxon>Streptophyta</taxon>
        <taxon>Embryophyta</taxon>
        <taxon>Tracheophyta</taxon>
        <taxon>Spermatophyta</taxon>
        <taxon>Magnoliopsida</taxon>
        <taxon>eudicotyledons</taxon>
        <taxon>Gunneridae</taxon>
        <taxon>Pentapetalae</taxon>
        <taxon>Dilleniales</taxon>
        <taxon>Dilleniaceae</taxon>
        <taxon>Dillenia</taxon>
    </lineage>
</organism>
<dbReference type="EMBL" id="JBAMMX010000016">
    <property type="protein sequence ID" value="KAK6925360.1"/>
    <property type="molecule type" value="Genomic_DNA"/>
</dbReference>
<dbReference type="PANTHER" id="PTHR43874">
    <property type="entry name" value="TWO-COMPONENT RESPONSE REGULATOR"/>
    <property type="match status" value="1"/>
</dbReference>
<keyword evidence="2" id="KW-0805">Transcription regulation</keyword>
<dbReference type="AlphaFoldDB" id="A0AAN8V0I9"/>
<dbReference type="Proteomes" id="UP001370490">
    <property type="component" value="Unassembled WGS sequence"/>
</dbReference>
<accession>A0AAN8V0I9</accession>
<keyword evidence="1" id="KW-0902">Two-component regulatory system</keyword>
<evidence type="ECO:0000256" key="3">
    <source>
        <dbReference type="ARBA" id="ARBA00023163"/>
    </source>
</evidence>
<dbReference type="Gene3D" id="3.40.50.2300">
    <property type="match status" value="1"/>
</dbReference>
<dbReference type="SUPFAM" id="SSF52172">
    <property type="entry name" value="CheY-like"/>
    <property type="match status" value="1"/>
</dbReference>
<evidence type="ECO:0000256" key="1">
    <source>
        <dbReference type="ARBA" id="ARBA00023012"/>
    </source>
</evidence>
<feature type="domain" description="Response regulatory" evidence="6">
    <location>
        <begin position="23"/>
        <end position="138"/>
    </location>
</feature>
<dbReference type="CDD" id="cd17584">
    <property type="entry name" value="REC_typeB_ARR-like"/>
    <property type="match status" value="1"/>
</dbReference>
<dbReference type="GO" id="GO:0000160">
    <property type="term" value="P:phosphorelay signal transduction system"/>
    <property type="evidence" value="ECO:0007669"/>
    <property type="project" value="UniProtKB-KW"/>
</dbReference>
<dbReference type="InterPro" id="IPR001789">
    <property type="entry name" value="Sig_transdc_resp-reg_receiver"/>
</dbReference>
<keyword evidence="8" id="KW-1185">Reference proteome</keyword>
<feature type="compositionally biased region" description="Low complexity" evidence="5">
    <location>
        <begin position="412"/>
        <end position="422"/>
    </location>
</feature>
<evidence type="ECO:0000259" key="6">
    <source>
        <dbReference type="PROSITE" id="PS50110"/>
    </source>
</evidence>
<evidence type="ECO:0000313" key="8">
    <source>
        <dbReference type="Proteomes" id="UP001370490"/>
    </source>
</evidence>
<name>A0AAN8V0I9_9MAGN</name>
<evidence type="ECO:0000256" key="4">
    <source>
        <dbReference type="PROSITE-ProRule" id="PRU00169"/>
    </source>
</evidence>
<dbReference type="PROSITE" id="PS50110">
    <property type="entry name" value="RESPONSE_REGULATORY"/>
    <property type="match status" value="1"/>
</dbReference>
<feature type="compositionally biased region" description="Polar residues" evidence="5">
    <location>
        <begin position="458"/>
        <end position="469"/>
    </location>
</feature>
<comment type="caution">
    <text evidence="7">The sequence shown here is derived from an EMBL/GenBank/DDBJ whole genome shotgun (WGS) entry which is preliminary data.</text>
</comment>
<dbReference type="Pfam" id="PF00072">
    <property type="entry name" value="Response_reg"/>
    <property type="match status" value="1"/>
</dbReference>
<feature type="compositionally biased region" description="Low complexity" evidence="5">
    <location>
        <begin position="470"/>
        <end position="482"/>
    </location>
</feature>
<dbReference type="SMART" id="SM00448">
    <property type="entry name" value="REC"/>
    <property type="match status" value="1"/>
</dbReference>
<protein>
    <submittedName>
        <fullName evidence="7">Signal transduction response regulator, receiver domain</fullName>
    </submittedName>
</protein>
<feature type="region of interest" description="Disordered" evidence="5">
    <location>
        <begin position="226"/>
        <end position="261"/>
    </location>
</feature>
<sequence>MDYMAAESNENVTKYYPPKVDLNVMLVDRDLVELVRLRRFFESCSYKVATFNVESAALATLQDMKGEYDLVLADVHMPELDHYFFLRTVVEKHGVPVILMSADPSPEIARKAIDHGACFFQQKPLDIETVRSLWQHVLRVRIMMMKMVQLKANHVQNANENGENITEITQAGEGVSSNKTGETTFEIQDKVEKNDSANVNDINNLTREQNMKLIDQLQESYRPSMLQGGHGSSLMPGQTNSLIQKPPRLAPSPPDVGSPSRHAMPTPFGQHLLVPHQRGISCLIQSRKHNISSDKYSPRSSSTSAQSLLSRHKLDMIDSQQTGRLNQSSTLLGRLNQPSFLSYSGNEFGNDNSFPMSSVSSLLNFNNAATMSSSSNIVPNKNSIGTGKQYAVEMLESLQKQPTSDKDGYGISNSSSLQQNNNRDGLWGANTTPGNTSNEFGRTKNGFRNHYIPHPLYSSYTSSHSNAQEGPNSHNGSSSPSSDIGAIPTEKSCLGNPTGVGSFHSNNQYLGETSVLDNGQGVGLEMQSRSFPNYGDQTASEEGIGFGFSGQCLANSLFISPNSNNCLAGMDDYSGPSIWNTRGDVVNNGFPTTSTHAEQPNCVDQVDAFGGLTNQIIEEQNDCFDPNNAASQNSMLCENWLRNDSTIHVNGSTNLQSLANNNEEELDIVNQFLNDNEATEASNNIAVLGDKADDGASLVGGGNSVGTMSNENGQDNIATNIEDENIFRVDDADGGWYSSMNEQDYNVFFNGIEPPAELFVPREHSDLYR</sequence>